<dbReference type="GO" id="GO:0016620">
    <property type="term" value="F:oxidoreductase activity, acting on the aldehyde or oxo group of donors, NAD or NADP as acceptor"/>
    <property type="evidence" value="ECO:0007669"/>
    <property type="project" value="InterPro"/>
</dbReference>
<dbReference type="AlphaFoldDB" id="A0A1Y5Y9F2"/>
<dbReference type="PROSITE" id="PS00687">
    <property type="entry name" value="ALDEHYDE_DEHYDR_GLU"/>
    <property type="match status" value="1"/>
</dbReference>
<organism evidence="7 8">
    <name type="scientific">Kibdelosporangium aridum</name>
    <dbReference type="NCBI Taxonomy" id="2030"/>
    <lineage>
        <taxon>Bacteria</taxon>
        <taxon>Bacillati</taxon>
        <taxon>Actinomycetota</taxon>
        <taxon>Actinomycetes</taxon>
        <taxon>Pseudonocardiales</taxon>
        <taxon>Pseudonocardiaceae</taxon>
        <taxon>Kibdelosporangium</taxon>
    </lineage>
</organism>
<dbReference type="PANTHER" id="PTHR42986">
    <property type="entry name" value="BENZALDEHYDE DEHYDROGENASE YFMT"/>
    <property type="match status" value="1"/>
</dbReference>
<dbReference type="InterPro" id="IPR029510">
    <property type="entry name" value="Ald_DH_CS_GLU"/>
</dbReference>
<dbReference type="Gene3D" id="3.40.309.10">
    <property type="entry name" value="Aldehyde Dehydrogenase, Chain A, domain 2"/>
    <property type="match status" value="1"/>
</dbReference>
<dbReference type="InterPro" id="IPR015590">
    <property type="entry name" value="Aldehyde_DH_dom"/>
</dbReference>
<dbReference type="PANTHER" id="PTHR42986:SF1">
    <property type="entry name" value="BENZALDEHYDE DEHYDROGENASE YFMT"/>
    <property type="match status" value="1"/>
</dbReference>
<dbReference type="FunFam" id="3.40.605.10:FF:000063">
    <property type="entry name" value="Succinate-semialdehyde dehydrogenase, mitochondrial"/>
    <property type="match status" value="1"/>
</dbReference>
<name>A0A1Y5Y9F2_KIBAR</name>
<evidence type="ECO:0000256" key="1">
    <source>
        <dbReference type="ARBA" id="ARBA00009986"/>
    </source>
</evidence>
<keyword evidence="8" id="KW-1185">Reference proteome</keyword>
<evidence type="ECO:0000256" key="4">
    <source>
        <dbReference type="PROSITE-ProRule" id="PRU10007"/>
    </source>
</evidence>
<dbReference type="InterPro" id="IPR016163">
    <property type="entry name" value="Ald_DH_C"/>
</dbReference>
<feature type="active site" evidence="4">
    <location>
        <position position="264"/>
    </location>
</feature>
<evidence type="ECO:0000313" key="8">
    <source>
        <dbReference type="Proteomes" id="UP000192674"/>
    </source>
</evidence>
<dbReference type="Gene3D" id="3.40.605.10">
    <property type="entry name" value="Aldehyde Dehydrogenase, Chain A, domain 1"/>
    <property type="match status" value="1"/>
</dbReference>
<dbReference type="CDD" id="cd07105">
    <property type="entry name" value="ALDH_SaliADH"/>
    <property type="match status" value="1"/>
</dbReference>
<comment type="similarity">
    <text evidence="1 5">Belongs to the aldehyde dehydrogenase family.</text>
</comment>
<evidence type="ECO:0000256" key="5">
    <source>
        <dbReference type="RuleBase" id="RU003345"/>
    </source>
</evidence>
<evidence type="ECO:0000256" key="3">
    <source>
        <dbReference type="ARBA" id="ARBA00023027"/>
    </source>
</evidence>
<dbReference type="RefSeq" id="WP_084434171.1">
    <property type="nucleotide sequence ID" value="NZ_FWXV01000014.1"/>
</dbReference>
<dbReference type="Pfam" id="PF00171">
    <property type="entry name" value="Aldedh"/>
    <property type="match status" value="1"/>
</dbReference>
<dbReference type="FunFam" id="3.40.309.10:FF:000010">
    <property type="entry name" value="Gamma-aminobutyraldehyde dehydrogenase"/>
    <property type="match status" value="1"/>
</dbReference>
<keyword evidence="2 5" id="KW-0560">Oxidoreductase</keyword>
<sequence>MTVTDIPAPNSNVITRGFLAGDSELQALSGRTTDDLNPVTGQVYARFPAADVADVTRVVDAAHAAFDTWAGTAPSERRRILERAADLMVERTEQFAELMRQETAGTRTWAEFNISMSVTLLRQAATMATRPSGTLLSTDVPGQWSMAVKAPAGVVVAFVPWNGPLILCTRAVAVALATGNPVVIRPSEDAPLTSGYFLADVLREAGVPAGAINVITNDRADAPAVVDALISDKRVRRVNFTGSTTVGRIVGSIAGRELKPVMLELGGKNPILVLDDADLDYAANGIALAKFLNAGQICLCVDRVIVHRAVVDEFTAKFVDKVRALDRGNTSDEHTIVGPMINARAAERVAGLVADAVAKGARVLYGGGKPEGAYHPPTVLDGITPDMRIYSEEVFGPVATIHAVDDDEQALALANDTAYGLSSGIYTENSGRGLALARRLEHGSVHVNDQSVADEPEAPVGGVKDSGFGHFGSDWGVEFFTETRWITVADRHTPYPF</sequence>
<dbReference type="OrthoDB" id="3802174at2"/>
<feature type="domain" description="Aldehyde dehydrogenase" evidence="6">
    <location>
        <begin position="31"/>
        <end position="486"/>
    </location>
</feature>
<evidence type="ECO:0000259" key="6">
    <source>
        <dbReference type="Pfam" id="PF00171"/>
    </source>
</evidence>
<proteinExistence type="inferred from homology"/>
<dbReference type="Proteomes" id="UP000192674">
    <property type="component" value="Unassembled WGS sequence"/>
</dbReference>
<protein>
    <submittedName>
        <fullName evidence="7">Acyl-CoA reductase</fullName>
    </submittedName>
</protein>
<dbReference type="EMBL" id="FWXV01000014">
    <property type="protein sequence ID" value="SMD26421.1"/>
    <property type="molecule type" value="Genomic_DNA"/>
</dbReference>
<accession>A0A1Y5Y9F2</accession>
<evidence type="ECO:0000313" key="7">
    <source>
        <dbReference type="EMBL" id="SMD26421.1"/>
    </source>
</evidence>
<keyword evidence="3" id="KW-0520">NAD</keyword>
<dbReference type="InterPro" id="IPR016160">
    <property type="entry name" value="Ald_DH_CS_CYS"/>
</dbReference>
<dbReference type="InterPro" id="IPR016161">
    <property type="entry name" value="Ald_DH/histidinol_DH"/>
</dbReference>
<evidence type="ECO:0000256" key="2">
    <source>
        <dbReference type="ARBA" id="ARBA00023002"/>
    </source>
</evidence>
<dbReference type="SUPFAM" id="SSF53720">
    <property type="entry name" value="ALDH-like"/>
    <property type="match status" value="1"/>
</dbReference>
<gene>
    <name evidence="7" type="ORF">SAMN05661093_10004</name>
</gene>
<dbReference type="InterPro" id="IPR016162">
    <property type="entry name" value="Ald_DH_N"/>
</dbReference>
<reference evidence="7 8" key="1">
    <citation type="submission" date="2017-04" db="EMBL/GenBank/DDBJ databases">
        <authorList>
            <person name="Afonso C.L."/>
            <person name="Miller P.J."/>
            <person name="Scott M.A."/>
            <person name="Spackman E."/>
            <person name="Goraichik I."/>
            <person name="Dimitrov K.M."/>
            <person name="Suarez D.L."/>
            <person name="Swayne D.E."/>
        </authorList>
    </citation>
    <scope>NUCLEOTIDE SEQUENCE [LARGE SCALE GENOMIC DNA]</scope>
    <source>
        <strain evidence="7 8">DSM 43828</strain>
    </source>
</reference>
<dbReference type="PROSITE" id="PS00070">
    <property type="entry name" value="ALDEHYDE_DEHYDR_CYS"/>
    <property type="match status" value="1"/>
</dbReference>